<dbReference type="InterPro" id="IPR013653">
    <property type="entry name" value="GCN5-like_dom"/>
</dbReference>
<dbReference type="AlphaFoldDB" id="A0A4V3QZG5"/>
<name>A0A4V3QZG5_9SPHN</name>
<organism evidence="2 3">
    <name type="scientific">Sphingomonas gei</name>
    <dbReference type="NCBI Taxonomy" id="1395960"/>
    <lineage>
        <taxon>Bacteria</taxon>
        <taxon>Pseudomonadati</taxon>
        <taxon>Pseudomonadota</taxon>
        <taxon>Alphaproteobacteria</taxon>
        <taxon>Sphingomonadales</taxon>
        <taxon>Sphingomonadaceae</taxon>
        <taxon>Sphingomonas</taxon>
    </lineage>
</organism>
<comment type="caution">
    <text evidence="2">The sequence shown here is derived from an EMBL/GenBank/DDBJ whole genome shotgun (WGS) entry which is preliminary data.</text>
</comment>
<sequence>MEQPHPLDRPAWTALCTRQQPLARGEGRALRYDRDYAIFAAVGDHAPASLEALGALIAATGPAIVLQKDRLPPVPGTVAVKRRMGVQMVAETLSGSGALDFLELGDGDAAEMLALATLTEPGPFFARTHRLGAFIGIRDSGRLVAMAGERTKPEGFTEVSGVCTHPDWRGRGYAGGLMRVVAARIAARGETPFLHAYADNRGAITLYESLGFRLRCEVNVAVLEPEAG</sequence>
<evidence type="ECO:0000259" key="1">
    <source>
        <dbReference type="PROSITE" id="PS51186"/>
    </source>
</evidence>
<dbReference type="GO" id="GO:0016747">
    <property type="term" value="F:acyltransferase activity, transferring groups other than amino-acyl groups"/>
    <property type="evidence" value="ECO:0007669"/>
    <property type="project" value="InterPro"/>
</dbReference>
<accession>A0A4V3QZG5</accession>
<reference evidence="2 3" key="1">
    <citation type="submission" date="2019-04" db="EMBL/GenBank/DDBJ databases">
        <title>Sphingomonas psychrotolerans sp. nov., isolated from soil in the Tianshan Mountains, Xinjiang, China.</title>
        <authorList>
            <person name="Luo Y."/>
            <person name="Sheng H."/>
        </authorList>
    </citation>
    <scope>NUCLEOTIDE SEQUENCE [LARGE SCALE GENOMIC DNA]</scope>
    <source>
        <strain evidence="2 3">ZFGT-11</strain>
    </source>
</reference>
<gene>
    <name evidence="2" type="ORF">E5A73_08565</name>
</gene>
<keyword evidence="2" id="KW-0808">Transferase</keyword>
<keyword evidence="3" id="KW-1185">Reference proteome</keyword>
<protein>
    <submittedName>
        <fullName evidence="2">GNAT family N-acetyltransferase</fullName>
    </submittedName>
</protein>
<evidence type="ECO:0000313" key="2">
    <source>
        <dbReference type="EMBL" id="TGX54162.1"/>
    </source>
</evidence>
<dbReference type="CDD" id="cd04301">
    <property type="entry name" value="NAT_SF"/>
    <property type="match status" value="1"/>
</dbReference>
<dbReference type="EMBL" id="SRXT01000003">
    <property type="protein sequence ID" value="TGX54162.1"/>
    <property type="molecule type" value="Genomic_DNA"/>
</dbReference>
<dbReference type="Pfam" id="PF08445">
    <property type="entry name" value="FR47"/>
    <property type="match status" value="1"/>
</dbReference>
<dbReference type="InterPro" id="IPR000182">
    <property type="entry name" value="GNAT_dom"/>
</dbReference>
<dbReference type="InterPro" id="IPR016181">
    <property type="entry name" value="Acyl_CoA_acyltransferase"/>
</dbReference>
<dbReference type="Gene3D" id="3.40.630.30">
    <property type="match status" value="1"/>
</dbReference>
<evidence type="ECO:0000313" key="3">
    <source>
        <dbReference type="Proteomes" id="UP000306147"/>
    </source>
</evidence>
<proteinExistence type="predicted"/>
<dbReference type="RefSeq" id="WP_135963401.1">
    <property type="nucleotide sequence ID" value="NZ_SRXT01000003.1"/>
</dbReference>
<feature type="domain" description="N-acetyltransferase" evidence="1">
    <location>
        <begin position="88"/>
        <end position="228"/>
    </location>
</feature>
<dbReference type="PROSITE" id="PS51186">
    <property type="entry name" value="GNAT"/>
    <property type="match status" value="1"/>
</dbReference>
<dbReference type="OrthoDB" id="9797456at2"/>
<dbReference type="SUPFAM" id="SSF55729">
    <property type="entry name" value="Acyl-CoA N-acyltransferases (Nat)"/>
    <property type="match status" value="1"/>
</dbReference>
<dbReference type="Proteomes" id="UP000306147">
    <property type="component" value="Unassembled WGS sequence"/>
</dbReference>